<evidence type="ECO:0000313" key="10">
    <source>
        <dbReference type="EMBL" id="MCX2525023.1"/>
    </source>
</evidence>
<dbReference type="RefSeq" id="WP_265896629.1">
    <property type="nucleotide sequence ID" value="NZ_JAPIVE010000003.1"/>
</dbReference>
<dbReference type="GO" id="GO:0004222">
    <property type="term" value="F:metalloendopeptidase activity"/>
    <property type="evidence" value="ECO:0007669"/>
    <property type="project" value="UniProtKB-UniRule"/>
</dbReference>
<comment type="function">
    <text evidence="6">Has oligopeptidase activity and degrades a variety of small bioactive peptides.</text>
</comment>
<dbReference type="InterPro" id="IPR001567">
    <property type="entry name" value="Pept_M3A_M3B_dom"/>
</dbReference>
<gene>
    <name evidence="10" type="primary">pepF</name>
    <name evidence="10" type="ORF">OQ287_12290</name>
</gene>
<keyword evidence="3 6" id="KW-0378">Hydrolase</keyword>
<dbReference type="GO" id="GO:0006508">
    <property type="term" value="P:proteolysis"/>
    <property type="evidence" value="ECO:0007669"/>
    <property type="project" value="UniProtKB-KW"/>
</dbReference>
<accession>A0AA42CYC5</accession>
<dbReference type="EC" id="3.4.24.-" evidence="6"/>
<proteinExistence type="inferred from homology"/>
<comment type="similarity">
    <text evidence="6">Belongs to the peptidase M3B family.</text>
</comment>
<evidence type="ECO:0000256" key="4">
    <source>
        <dbReference type="ARBA" id="ARBA00022833"/>
    </source>
</evidence>
<comment type="cofactor">
    <cofactor evidence="6">
        <name>Zn(2+)</name>
        <dbReference type="ChEBI" id="CHEBI:29105"/>
    </cofactor>
    <text evidence="6">Binds 1 zinc ion.</text>
</comment>
<evidence type="ECO:0000259" key="8">
    <source>
        <dbReference type="Pfam" id="PF01432"/>
    </source>
</evidence>
<dbReference type="AlphaFoldDB" id="A0AA42CYC5"/>
<feature type="signal peptide" evidence="7">
    <location>
        <begin position="1"/>
        <end position="28"/>
    </location>
</feature>
<dbReference type="Gene3D" id="1.10.1370.20">
    <property type="entry name" value="Oligoendopeptidase f, C-terminal domain"/>
    <property type="match status" value="1"/>
</dbReference>
<dbReference type="Pfam" id="PF01432">
    <property type="entry name" value="Peptidase_M3"/>
    <property type="match status" value="1"/>
</dbReference>
<evidence type="ECO:0000256" key="5">
    <source>
        <dbReference type="ARBA" id="ARBA00023049"/>
    </source>
</evidence>
<evidence type="ECO:0000256" key="7">
    <source>
        <dbReference type="SAM" id="SignalP"/>
    </source>
</evidence>
<evidence type="ECO:0000256" key="6">
    <source>
        <dbReference type="RuleBase" id="RU368091"/>
    </source>
</evidence>
<dbReference type="EMBL" id="JAPIVE010000003">
    <property type="protein sequence ID" value="MCX2525023.1"/>
    <property type="molecule type" value="Genomic_DNA"/>
</dbReference>
<keyword evidence="11" id="KW-1185">Reference proteome</keyword>
<feature type="chain" id="PRO_5041415641" description="Oligopeptidase F" evidence="7">
    <location>
        <begin position="29"/>
        <end position="628"/>
    </location>
</feature>
<evidence type="ECO:0000313" key="11">
    <source>
        <dbReference type="Proteomes" id="UP001165678"/>
    </source>
</evidence>
<dbReference type="GO" id="GO:0046872">
    <property type="term" value="F:metal ion binding"/>
    <property type="evidence" value="ECO:0007669"/>
    <property type="project" value="UniProtKB-UniRule"/>
</dbReference>
<dbReference type="NCBIfam" id="TIGR00181">
    <property type="entry name" value="pepF"/>
    <property type="match status" value="1"/>
</dbReference>
<dbReference type="Proteomes" id="UP001165678">
    <property type="component" value="Unassembled WGS sequence"/>
</dbReference>
<dbReference type="SUPFAM" id="SSF55486">
    <property type="entry name" value="Metalloproteases ('zincins'), catalytic domain"/>
    <property type="match status" value="1"/>
</dbReference>
<protein>
    <recommendedName>
        <fullName evidence="6">Oligopeptidase F</fullName>
        <ecNumber evidence="6">3.4.24.-</ecNumber>
    </recommendedName>
</protein>
<evidence type="ECO:0000259" key="9">
    <source>
        <dbReference type="Pfam" id="PF08439"/>
    </source>
</evidence>
<feature type="domain" description="Oligopeptidase F N-terminal" evidence="9">
    <location>
        <begin position="135"/>
        <end position="200"/>
    </location>
</feature>
<dbReference type="InterPro" id="IPR004438">
    <property type="entry name" value="Peptidase_M3B"/>
</dbReference>
<keyword evidence="4 6" id="KW-0862">Zinc</keyword>
<dbReference type="PANTHER" id="PTHR11804">
    <property type="entry name" value="PROTEASE M3 THIMET OLIGOPEPTIDASE-RELATED"/>
    <property type="match status" value="1"/>
</dbReference>
<dbReference type="GO" id="GO:0006518">
    <property type="term" value="P:peptide metabolic process"/>
    <property type="evidence" value="ECO:0007669"/>
    <property type="project" value="TreeGrafter"/>
</dbReference>
<feature type="domain" description="Peptidase M3A/M3B catalytic" evidence="8">
    <location>
        <begin position="225"/>
        <end position="604"/>
    </location>
</feature>
<keyword evidence="5 6" id="KW-0482">Metalloprotease</keyword>
<dbReference type="InterPro" id="IPR045090">
    <property type="entry name" value="Pept_M3A_M3B"/>
</dbReference>
<comment type="caution">
    <text evidence="10">The sequence shown here is derived from an EMBL/GenBank/DDBJ whole genome shotgun (WGS) entry which is preliminary data.</text>
</comment>
<organism evidence="10 11">
    <name type="scientific">Larsenimonas rhizosphaerae</name>
    <dbReference type="NCBI Taxonomy" id="2944682"/>
    <lineage>
        <taxon>Bacteria</taxon>
        <taxon>Pseudomonadati</taxon>
        <taxon>Pseudomonadota</taxon>
        <taxon>Gammaproteobacteria</taxon>
        <taxon>Oceanospirillales</taxon>
        <taxon>Halomonadaceae</taxon>
        <taxon>Larsenimonas</taxon>
    </lineage>
</organism>
<keyword evidence="7" id="KW-0732">Signal</keyword>
<dbReference type="InterPro" id="IPR013647">
    <property type="entry name" value="OligopepF_N_dom"/>
</dbReference>
<dbReference type="Gene3D" id="1.20.140.70">
    <property type="entry name" value="Oligopeptidase f, N-terminal domain"/>
    <property type="match status" value="1"/>
</dbReference>
<evidence type="ECO:0000256" key="3">
    <source>
        <dbReference type="ARBA" id="ARBA00022801"/>
    </source>
</evidence>
<dbReference type="CDD" id="cd09608">
    <property type="entry name" value="M3B_PepF"/>
    <property type="match status" value="1"/>
</dbReference>
<name>A0AA42CYC5_9GAMM</name>
<evidence type="ECO:0000256" key="1">
    <source>
        <dbReference type="ARBA" id="ARBA00022670"/>
    </source>
</evidence>
<sequence>MLRRTLRPCLATALLSGLNLAPLQMALAEDTPPRPHWALADLYPSVTAWQQTLDRTRDDIDRLTRFKGTLSQSPEALASALDAIGRIEKTTARLSVYAGLDADEDLNSSKKRERAAQTTRLQARLNSVTGYVTPELAAMTPDELARWAKLPALSDYRYFLTRLAERAPHILSADTESALAAMAPVTSTENSYALLANADIPWPAITIDGVSRTLDPSGYAHWRKVDERDAREQVFDTFWATFHQYADTFGSLLDHDVTAHVTSARLHHYDSALSAALDSNDIPVAVYDQLVHSANAHLDTLQRYLRLRQRLLGVTTLHYYDIYPPLIQKAPEFTLDQARQLTMEATRPLGEHYQALLDKALHANWTSPYPSKGKRSGAYMNGAAYDVHPYVLMNFNGRFGDVSTYAHEWGHGVHSMLATEAQPWATADYSIFTAEVASTVNEMLLSDHMMATATTPENKLFYIGQALESLRATFFRQTQFAEFEREIHDVVEQGGSLSGQRLSRMYGELLHKYYGVDKGVMEIKPAYNIEWAYVPHFYYNFYVYQYATSVTAARALADRLASGDPAARADYLTLLKRGGADSGYQLIRDAGVDLAEPAPYEALMRYMNGLIDQANTLLDQHPELLERS</sequence>
<dbReference type="InterPro" id="IPR042088">
    <property type="entry name" value="OligoPept_F_C"/>
</dbReference>
<dbReference type="Pfam" id="PF08439">
    <property type="entry name" value="Peptidase_M3_N"/>
    <property type="match status" value="1"/>
</dbReference>
<reference evidence="10" key="1">
    <citation type="submission" date="2022-11" db="EMBL/GenBank/DDBJ databases">
        <title>Larsenimonas rhizosphaerae sp. nov., isolated from a tidal mudflat.</title>
        <authorList>
            <person name="Lee S.D."/>
            <person name="Kim I.S."/>
        </authorList>
    </citation>
    <scope>NUCLEOTIDE SEQUENCE</scope>
    <source>
        <strain evidence="10">GH2-1</strain>
    </source>
</reference>
<evidence type="ECO:0000256" key="2">
    <source>
        <dbReference type="ARBA" id="ARBA00022723"/>
    </source>
</evidence>
<keyword evidence="1 6" id="KW-0645">Protease</keyword>
<keyword evidence="2 6" id="KW-0479">Metal-binding</keyword>
<dbReference type="PANTHER" id="PTHR11804:SF84">
    <property type="entry name" value="SACCHAROLYSIN"/>
    <property type="match status" value="1"/>
</dbReference>